<gene>
    <name evidence="1" type="ORF">BU200_10265</name>
    <name evidence="2" type="ORF">NCTC12957_00734</name>
</gene>
<dbReference type="AlphaFoldDB" id="A0A1Q8E6H9"/>
<evidence type="ECO:0000313" key="3">
    <source>
        <dbReference type="Proteomes" id="UP000186437"/>
    </source>
</evidence>
<reference evidence="1" key="2">
    <citation type="submission" date="2016-12" db="EMBL/GenBank/DDBJ databases">
        <authorList>
            <person name="Song W.-J."/>
            <person name="Kurnit D.M."/>
        </authorList>
    </citation>
    <scope>NUCLEOTIDE SEQUENCE [LARGE SCALE GENOMIC DNA]</scope>
    <source>
        <strain evidence="1">ATCC 51725</strain>
    </source>
</reference>
<evidence type="ECO:0000313" key="4">
    <source>
        <dbReference type="Proteomes" id="UP000255213"/>
    </source>
</evidence>
<dbReference type="EMBL" id="MSJL01000088">
    <property type="protein sequence ID" value="OLF47397.1"/>
    <property type="molecule type" value="Genomic_DNA"/>
</dbReference>
<evidence type="ECO:0000313" key="1">
    <source>
        <dbReference type="EMBL" id="OLF47397.1"/>
    </source>
</evidence>
<dbReference type="OrthoDB" id="2207909at2"/>
<keyword evidence="3" id="KW-1185">Reference proteome</keyword>
<protein>
    <submittedName>
        <fullName evidence="1">Uncharacterized protein</fullName>
    </submittedName>
</protein>
<dbReference type="RefSeq" id="WP_075100032.1">
    <property type="nucleotide sequence ID" value="NZ_MSJL01000088.1"/>
</dbReference>
<accession>A0A1Q8E6H9</accession>
<dbReference type="Proteomes" id="UP000255213">
    <property type="component" value="Unassembled WGS sequence"/>
</dbReference>
<evidence type="ECO:0000313" key="2">
    <source>
        <dbReference type="EMBL" id="SUN06626.1"/>
    </source>
</evidence>
<organism evidence="1 3">
    <name type="scientific">Streptococcus acidominimus</name>
    <dbReference type="NCBI Taxonomy" id="1326"/>
    <lineage>
        <taxon>Bacteria</taxon>
        <taxon>Bacillati</taxon>
        <taxon>Bacillota</taxon>
        <taxon>Bacilli</taxon>
        <taxon>Lactobacillales</taxon>
        <taxon>Streptococcaceae</taxon>
        <taxon>Streptococcus</taxon>
    </lineage>
</organism>
<dbReference type="EMBL" id="UHEN01000001">
    <property type="protein sequence ID" value="SUN06626.1"/>
    <property type="molecule type" value="Genomic_DNA"/>
</dbReference>
<name>A0A1Q8E6H9_STRAI</name>
<reference evidence="2 4" key="3">
    <citation type="submission" date="2018-06" db="EMBL/GenBank/DDBJ databases">
        <authorList>
            <consortium name="Pathogen Informatics"/>
            <person name="Doyle S."/>
        </authorList>
    </citation>
    <scope>NUCLEOTIDE SEQUENCE [LARGE SCALE GENOMIC DNA]</scope>
    <source>
        <strain evidence="2 4">NCTC12957</strain>
    </source>
</reference>
<proteinExistence type="predicted"/>
<reference evidence="3" key="1">
    <citation type="submission" date="2016-12" db="EMBL/GenBank/DDBJ databases">
        <authorList>
            <person name="Gulvik C.A."/>
        </authorList>
    </citation>
    <scope>NUCLEOTIDE SEQUENCE [LARGE SCALE GENOMIC DNA]</scope>
    <source>
        <strain evidence="3">ATCC 51725</strain>
    </source>
</reference>
<sequence>MTFNYTDEQLNFLNQGQNVYSVNAAFVDKKIQKNGKYQHIVAKPDDTLLPNERNKIRMSGGQQFKVIKTSSDPETGFDGMAVAPIVNGEPDFSSVAVIAAATDIQSVDTMTAVFGDTDGKKSQGYYLSRQYTPAEEFVQSVLDDPRVHAITQLSGYSQSSYMIKVGAKFGIPTTTFNAWFHYGSLSEEEKEFIKEHPGLFIDYRKNKDTVVFLNDINHPKNAGYDESLGTIYWTDGTSHDIGDWTFDPETGRVLDTKTGKPIIGGPTEAFARSARQMLQLKALKAKWEKLGGGLSSNETLFLDAGQSALLGASMAEAAKTGLDELKDLKQQADEAAERLWSGIDFSSYTHLARWEVEEIFASNGVTYEKIVSDFQSYTQEKVKQMEELSGTFDTLKTTLDSAVEEKLALDHQLAGEFRAWKEDL</sequence>
<dbReference type="Proteomes" id="UP000186437">
    <property type="component" value="Unassembled WGS sequence"/>
</dbReference>